<dbReference type="PANTHER" id="PTHR48090">
    <property type="entry name" value="UNDECAPRENYL-PHOSPHATE 4-DEOXY-4-FORMAMIDO-L-ARABINOSE TRANSFERASE-RELATED"/>
    <property type="match status" value="1"/>
</dbReference>
<dbReference type="Gene3D" id="3.90.550.10">
    <property type="entry name" value="Spore Coat Polysaccharide Biosynthesis Protein SpsA, Chain A"/>
    <property type="match status" value="1"/>
</dbReference>
<proteinExistence type="predicted"/>
<dbReference type="InterPro" id="IPR050256">
    <property type="entry name" value="Glycosyltransferase_2"/>
</dbReference>
<dbReference type="InterPro" id="IPR029044">
    <property type="entry name" value="Nucleotide-diphossugar_trans"/>
</dbReference>
<evidence type="ECO:0000259" key="1">
    <source>
        <dbReference type="Pfam" id="PF00535"/>
    </source>
</evidence>
<dbReference type="SUPFAM" id="SSF53448">
    <property type="entry name" value="Nucleotide-diphospho-sugar transferases"/>
    <property type="match status" value="1"/>
</dbReference>
<reference evidence="2" key="1">
    <citation type="submission" date="2014-06" db="EMBL/GenBank/DDBJ databases">
        <title>Key roles for freshwater Actinobacteria revealed by deep metagenomic sequencing.</title>
        <authorList>
            <person name="Ghai R."/>
            <person name="Mizuno C.M."/>
            <person name="Picazo A."/>
            <person name="Camacho A."/>
            <person name="Rodriguez-Valera F."/>
        </authorList>
    </citation>
    <scope>NUCLEOTIDE SEQUENCE</scope>
</reference>
<dbReference type="PANTHER" id="PTHR48090:SF7">
    <property type="entry name" value="RFBJ PROTEIN"/>
    <property type="match status" value="1"/>
</dbReference>
<dbReference type="AlphaFoldDB" id="A0A094PN37"/>
<sequence>MPNPGNTEILLENNDTVVVVPVFSEAPVIASVIDELAQYFPNIYCVDDGSPDGSGEIAAKSGAHVVWHPMNFGQGAALQTGIEAGLENPDIKYFVTFDGDGQHSPLDALEMVRTLRAQEFDVVFGSRFLDERTELTAAKRVVLKLAVSYTNALTGLKLTDAHNGLRAFNRSVASWINLSHNGMAHATEIVNQISKGNFRYCERPVHIVYTDYSKAKGQSLWNSVNILFDLILR</sequence>
<gene>
    <name evidence="2" type="ORF">GM51_20555</name>
</gene>
<dbReference type="InterPro" id="IPR001173">
    <property type="entry name" value="Glyco_trans_2-like"/>
</dbReference>
<name>A0A094PN37_9ZZZZ</name>
<accession>A0A094PN37</accession>
<comment type="caution">
    <text evidence="2">The sequence shown here is derived from an EMBL/GenBank/DDBJ whole genome shotgun (WGS) entry which is preliminary data.</text>
</comment>
<dbReference type="Pfam" id="PF00535">
    <property type="entry name" value="Glycos_transf_2"/>
    <property type="match status" value="1"/>
</dbReference>
<organism evidence="2">
    <name type="scientific">freshwater metagenome</name>
    <dbReference type="NCBI Taxonomy" id="449393"/>
    <lineage>
        <taxon>unclassified sequences</taxon>
        <taxon>metagenomes</taxon>
        <taxon>ecological metagenomes</taxon>
    </lineage>
</organism>
<dbReference type="CDD" id="cd04179">
    <property type="entry name" value="DPM_DPG-synthase_like"/>
    <property type="match status" value="1"/>
</dbReference>
<feature type="domain" description="Glycosyltransferase 2-like" evidence="1">
    <location>
        <begin position="18"/>
        <end position="173"/>
    </location>
</feature>
<evidence type="ECO:0000313" key="2">
    <source>
        <dbReference type="EMBL" id="KGA13160.1"/>
    </source>
</evidence>
<protein>
    <recommendedName>
        <fullName evidence="1">Glycosyltransferase 2-like domain-containing protein</fullName>
    </recommendedName>
</protein>
<dbReference type="EMBL" id="JNSL01000199">
    <property type="protein sequence ID" value="KGA13160.1"/>
    <property type="molecule type" value="Genomic_DNA"/>
</dbReference>